<feature type="transmembrane region" description="Helical" evidence="1">
    <location>
        <begin position="47"/>
        <end position="69"/>
    </location>
</feature>
<dbReference type="Proteomes" id="UP000249396">
    <property type="component" value="Unassembled WGS sequence"/>
</dbReference>
<feature type="transmembrane region" description="Helical" evidence="1">
    <location>
        <begin position="76"/>
        <end position="93"/>
    </location>
</feature>
<keyword evidence="1" id="KW-0472">Membrane</keyword>
<dbReference type="EMBL" id="QJPH01000357">
    <property type="protein sequence ID" value="PZN76594.1"/>
    <property type="molecule type" value="Genomic_DNA"/>
</dbReference>
<gene>
    <name evidence="2" type="ORF">DM484_16205</name>
</gene>
<evidence type="ECO:0000256" key="1">
    <source>
        <dbReference type="SAM" id="Phobius"/>
    </source>
</evidence>
<comment type="caution">
    <text evidence="2">The sequence shown here is derived from an EMBL/GenBank/DDBJ whole genome shotgun (WGS) entry which is preliminary data.</text>
</comment>
<evidence type="ECO:0000313" key="2">
    <source>
        <dbReference type="EMBL" id="PZN76594.1"/>
    </source>
</evidence>
<name>A0A2W4SVA7_9GAMM</name>
<evidence type="ECO:0000313" key="3">
    <source>
        <dbReference type="Proteomes" id="UP000249396"/>
    </source>
</evidence>
<proteinExistence type="predicted"/>
<keyword evidence="1" id="KW-1133">Transmembrane helix</keyword>
<protein>
    <submittedName>
        <fullName evidence="2">Uncharacterized protein</fullName>
    </submittedName>
</protein>
<accession>A0A2W4SVA7</accession>
<organism evidence="2 3">
    <name type="scientific">Candidatus Methylumidiphilus alinenensis</name>
    <dbReference type="NCBI Taxonomy" id="2202197"/>
    <lineage>
        <taxon>Bacteria</taxon>
        <taxon>Pseudomonadati</taxon>
        <taxon>Pseudomonadota</taxon>
        <taxon>Gammaproteobacteria</taxon>
        <taxon>Methylococcales</taxon>
        <taxon>Candidatus Methylumidiphilus</taxon>
    </lineage>
</organism>
<keyword evidence="1" id="KW-0812">Transmembrane</keyword>
<sequence length="126" mass="13784">MKFNPLPWLLILAILALSWWAKSQLIERQELAFFCGGGGQTLQCKMRWLIVMIFHSGSIGFFALFLGLLSAITRSGFIGLLAGVIGVACLLLHGGDNAAVDFASLGFLLGVLTLARAQFDDYRTQY</sequence>
<reference evidence="2 3" key="1">
    <citation type="journal article" date="2018" name="Aquat. Microb. Ecol.">
        <title>Gammaproteobacterial methanotrophs dominate.</title>
        <authorList>
            <person name="Rissanen A.J."/>
            <person name="Saarenheimo J."/>
            <person name="Tiirola M."/>
            <person name="Peura S."/>
            <person name="Aalto S.L."/>
            <person name="Karvinen A."/>
            <person name="Nykanen H."/>
        </authorList>
    </citation>
    <scope>NUCLEOTIDE SEQUENCE [LARGE SCALE GENOMIC DNA]</scope>
    <source>
        <strain evidence="2">AMbin10</strain>
    </source>
</reference>
<dbReference type="AlphaFoldDB" id="A0A2W4SVA7"/>
<feature type="transmembrane region" description="Helical" evidence="1">
    <location>
        <begin position="99"/>
        <end position="117"/>
    </location>
</feature>